<dbReference type="InterPro" id="IPR005646">
    <property type="entry name" value="FapA"/>
</dbReference>
<keyword evidence="1" id="KW-0175">Coiled coil</keyword>
<dbReference type="EMBL" id="WJBD01000011">
    <property type="protein sequence ID" value="MBC3888636.1"/>
    <property type="molecule type" value="Genomic_DNA"/>
</dbReference>
<evidence type="ECO:0000259" key="2">
    <source>
        <dbReference type="Pfam" id="PF20250"/>
    </source>
</evidence>
<evidence type="ECO:0000313" key="3">
    <source>
        <dbReference type="EMBL" id="MBC3888636.1"/>
    </source>
</evidence>
<dbReference type="PANTHER" id="PTHR38032:SF1">
    <property type="entry name" value="RNA-BINDING PROTEIN KHPB N-TERMINAL DOMAIN-CONTAINING PROTEIN"/>
    <property type="match status" value="1"/>
</dbReference>
<gene>
    <name evidence="3" type="ORF">GH810_09975</name>
</gene>
<evidence type="ECO:0000256" key="1">
    <source>
        <dbReference type="SAM" id="Coils"/>
    </source>
</evidence>
<sequence>MNEEKDLKEDHERVIKIIVSDDQMTAFIKFSKPAEESPAFSKEQLLDLLKQNRIEFGINEIALAQLVNRPIYNIKIKVAEGKAVVDGKDGSVEYFVKKDSEYHPEYNEDQEKKIDYKNLNYFQMVEKNQILCEITKEEAGTDGINVYGEVISAKNGRGPAVPTGKNTELSEDDTKLIATCDGIVKFIGNTIHINEMLHILSNVDFSTGNISFSGDVTVDGDVCSGFSVQSGGNLIVKGVVEEAKIEVAGNVLISKGIYGGRSGQIKIGKDLRCNYIEKAHISVGGDITVDFIIDGQITCMGNIELAGSREIIIGGEIQLIGELTAKEIGNERELPTIIRILGENTVNTDVIENLNKKMAEKKLQMKATFEKKTQVKSLILDQERKDIRKNSQDDDALKQLTVIKKEIDKQINALQNNINEIKAEIEKEEKQGHIDYFGSVSVKRKLHRGVKICFGESVFQHELDNLEHCKIYWSDDQIINGML</sequence>
<dbReference type="OrthoDB" id="9816426at2"/>
<comment type="caution">
    <text evidence="3">The sequence shown here is derived from an EMBL/GenBank/DDBJ whole genome shotgun (WGS) entry which is preliminary data.</text>
</comment>
<dbReference type="AlphaFoldDB" id="A0A923KXQ3"/>
<proteinExistence type="predicted"/>
<dbReference type="PANTHER" id="PTHR38032">
    <property type="entry name" value="POLYMERASE-RELATED"/>
    <property type="match status" value="1"/>
</dbReference>
<dbReference type="Proteomes" id="UP000616595">
    <property type="component" value="Unassembled WGS sequence"/>
</dbReference>
<accession>A0A923KXQ3</accession>
<dbReference type="InterPro" id="IPR046866">
    <property type="entry name" value="FapA_N"/>
</dbReference>
<feature type="coiled-coil region" evidence="1">
    <location>
        <begin position="397"/>
        <end position="431"/>
    </location>
</feature>
<protein>
    <submittedName>
        <fullName evidence="3">DUF342 domain-containing protein</fullName>
    </submittedName>
</protein>
<name>A0A923KXQ3_9FIRM</name>
<dbReference type="Pfam" id="PF20250">
    <property type="entry name" value="FapA_N"/>
    <property type="match status" value="1"/>
</dbReference>
<evidence type="ECO:0000313" key="4">
    <source>
        <dbReference type="Proteomes" id="UP000616595"/>
    </source>
</evidence>
<organism evidence="3 4">
    <name type="scientific">Acetobacterium paludosum</name>
    <dbReference type="NCBI Taxonomy" id="52693"/>
    <lineage>
        <taxon>Bacteria</taxon>
        <taxon>Bacillati</taxon>
        <taxon>Bacillota</taxon>
        <taxon>Clostridia</taxon>
        <taxon>Eubacteriales</taxon>
        <taxon>Eubacteriaceae</taxon>
        <taxon>Acetobacterium</taxon>
    </lineage>
</organism>
<reference evidence="3" key="1">
    <citation type="submission" date="2019-10" db="EMBL/GenBank/DDBJ databases">
        <authorList>
            <person name="Ross D.E."/>
            <person name="Gulliver D."/>
        </authorList>
    </citation>
    <scope>NUCLEOTIDE SEQUENCE</scope>
    <source>
        <strain evidence="3">DER-2019</strain>
    </source>
</reference>
<dbReference type="InterPro" id="IPR046865">
    <property type="entry name" value="FapA_b_solenoid"/>
</dbReference>
<keyword evidence="4" id="KW-1185">Reference proteome</keyword>
<feature type="domain" description="Flagellar Assembly Protein A N-terminal region" evidence="2">
    <location>
        <begin position="15"/>
        <end position="188"/>
    </location>
</feature>
<reference evidence="3" key="2">
    <citation type="submission" date="2020-10" db="EMBL/GenBank/DDBJ databases">
        <title>Comparative genomics of the Acetobacterium genus.</title>
        <authorList>
            <person name="Marshall C."/>
            <person name="May H."/>
            <person name="Norman S."/>
        </authorList>
    </citation>
    <scope>NUCLEOTIDE SEQUENCE</scope>
    <source>
        <strain evidence="3">DER-2019</strain>
    </source>
</reference>
<dbReference type="RefSeq" id="WP_148568230.1">
    <property type="nucleotide sequence ID" value="NZ_RXYA01000015.1"/>
</dbReference>
<dbReference type="Pfam" id="PF03961">
    <property type="entry name" value="FapA"/>
    <property type="match status" value="1"/>
</dbReference>